<gene>
    <name evidence="2" type="ORF">P7K49_024743</name>
</gene>
<name>A0ABQ9USN7_SAGOE</name>
<evidence type="ECO:0000313" key="2">
    <source>
        <dbReference type="EMBL" id="KAK2099292.1"/>
    </source>
</evidence>
<sequence length="193" mass="19994">MCALGETAASTVPANTMQDVPVSTESASPAALHHHRGASKTTASASCGGSRALAGQKHFHRPLGPHSNDAGPGEVTTLPRKSPREQLKLSSAGRCQCGRKLPEASSRALHTSDVSTTDTPMSLESHCCLTLLQGMERNRGYGQRPLCTCAPPKAPAFLSAPLSACRVRAVAPVGCTAEFAVARLTGPADEAQL</sequence>
<proteinExistence type="predicted"/>
<feature type="region of interest" description="Disordered" evidence="1">
    <location>
        <begin position="1"/>
        <end position="85"/>
    </location>
</feature>
<dbReference type="EMBL" id="JASSZA010000011">
    <property type="protein sequence ID" value="KAK2099292.1"/>
    <property type="molecule type" value="Genomic_DNA"/>
</dbReference>
<evidence type="ECO:0000256" key="1">
    <source>
        <dbReference type="SAM" id="MobiDB-lite"/>
    </source>
</evidence>
<evidence type="ECO:0000313" key="3">
    <source>
        <dbReference type="Proteomes" id="UP001266305"/>
    </source>
</evidence>
<feature type="compositionally biased region" description="Polar residues" evidence="1">
    <location>
        <begin position="8"/>
        <end position="27"/>
    </location>
</feature>
<protein>
    <submittedName>
        <fullName evidence="2">Uncharacterized protein</fullName>
    </submittedName>
</protein>
<dbReference type="Proteomes" id="UP001266305">
    <property type="component" value="Unassembled WGS sequence"/>
</dbReference>
<organism evidence="2 3">
    <name type="scientific">Saguinus oedipus</name>
    <name type="common">Cotton-top tamarin</name>
    <name type="synonym">Oedipomidas oedipus</name>
    <dbReference type="NCBI Taxonomy" id="9490"/>
    <lineage>
        <taxon>Eukaryota</taxon>
        <taxon>Metazoa</taxon>
        <taxon>Chordata</taxon>
        <taxon>Craniata</taxon>
        <taxon>Vertebrata</taxon>
        <taxon>Euteleostomi</taxon>
        <taxon>Mammalia</taxon>
        <taxon>Eutheria</taxon>
        <taxon>Euarchontoglires</taxon>
        <taxon>Primates</taxon>
        <taxon>Haplorrhini</taxon>
        <taxon>Platyrrhini</taxon>
        <taxon>Cebidae</taxon>
        <taxon>Callitrichinae</taxon>
        <taxon>Saguinus</taxon>
    </lineage>
</organism>
<keyword evidence="3" id="KW-1185">Reference proteome</keyword>
<accession>A0ABQ9USN7</accession>
<reference evidence="2 3" key="1">
    <citation type="submission" date="2023-05" db="EMBL/GenBank/DDBJ databases">
        <title>B98-5 Cell Line De Novo Hybrid Assembly: An Optical Mapping Approach.</title>
        <authorList>
            <person name="Kananen K."/>
            <person name="Auerbach J.A."/>
            <person name="Kautto E."/>
            <person name="Blachly J.S."/>
        </authorList>
    </citation>
    <scope>NUCLEOTIDE SEQUENCE [LARGE SCALE GENOMIC DNA]</scope>
    <source>
        <strain evidence="2">B95-8</strain>
        <tissue evidence="2">Cell line</tissue>
    </source>
</reference>
<comment type="caution">
    <text evidence="2">The sequence shown here is derived from an EMBL/GenBank/DDBJ whole genome shotgun (WGS) entry which is preliminary data.</text>
</comment>